<dbReference type="AlphaFoldDB" id="A0A3P6QBG1"/>
<feature type="domain" description="Ig-like" evidence="3">
    <location>
        <begin position="137"/>
        <end position="224"/>
    </location>
</feature>
<evidence type="ECO:0000256" key="1">
    <source>
        <dbReference type="ARBA" id="ARBA00023157"/>
    </source>
</evidence>
<protein>
    <recommendedName>
        <fullName evidence="3">Ig-like domain-containing protein</fullName>
    </recommendedName>
</protein>
<keyword evidence="5" id="KW-1185">Reference proteome</keyword>
<dbReference type="Gene3D" id="2.60.40.10">
    <property type="entry name" value="Immunoglobulins"/>
    <property type="match status" value="2"/>
</dbReference>
<dbReference type="SMART" id="SM00192">
    <property type="entry name" value="LDLa"/>
    <property type="match status" value="1"/>
</dbReference>
<dbReference type="SUPFAM" id="SSF57424">
    <property type="entry name" value="LDL receptor-like module"/>
    <property type="match status" value="1"/>
</dbReference>
<dbReference type="InterPro" id="IPR002172">
    <property type="entry name" value="LDrepeatLR_classA_rpt"/>
</dbReference>
<evidence type="ECO:0000313" key="5">
    <source>
        <dbReference type="Proteomes" id="UP000281553"/>
    </source>
</evidence>
<dbReference type="EMBL" id="UYRU01000427">
    <property type="protein sequence ID" value="VDK30164.1"/>
    <property type="molecule type" value="Genomic_DNA"/>
</dbReference>
<dbReference type="OrthoDB" id="10013209at2759"/>
<dbReference type="Gene3D" id="4.10.400.10">
    <property type="entry name" value="Low-density Lipoprotein Receptor"/>
    <property type="match status" value="1"/>
</dbReference>
<organism evidence="4 5">
    <name type="scientific">Dibothriocephalus latus</name>
    <name type="common">Fish tapeworm</name>
    <name type="synonym">Diphyllobothrium latum</name>
    <dbReference type="NCBI Taxonomy" id="60516"/>
    <lineage>
        <taxon>Eukaryota</taxon>
        <taxon>Metazoa</taxon>
        <taxon>Spiralia</taxon>
        <taxon>Lophotrochozoa</taxon>
        <taxon>Platyhelminthes</taxon>
        <taxon>Cestoda</taxon>
        <taxon>Eucestoda</taxon>
        <taxon>Diphyllobothriidea</taxon>
        <taxon>Diphyllobothriidae</taxon>
        <taxon>Dibothriocephalus</taxon>
    </lineage>
</organism>
<dbReference type="CDD" id="cd00112">
    <property type="entry name" value="LDLa"/>
    <property type="match status" value="1"/>
</dbReference>
<keyword evidence="1 2" id="KW-1015">Disulfide bond</keyword>
<accession>A0A3P6QBG1</accession>
<feature type="disulfide bond" evidence="2">
    <location>
        <begin position="247"/>
        <end position="265"/>
    </location>
</feature>
<dbReference type="Proteomes" id="UP000281553">
    <property type="component" value="Unassembled WGS sequence"/>
</dbReference>
<reference evidence="4 5" key="1">
    <citation type="submission" date="2018-11" db="EMBL/GenBank/DDBJ databases">
        <authorList>
            <consortium name="Pathogen Informatics"/>
        </authorList>
    </citation>
    <scope>NUCLEOTIDE SEQUENCE [LARGE SCALE GENOMIC DNA]</scope>
</reference>
<evidence type="ECO:0000256" key="2">
    <source>
        <dbReference type="PROSITE-ProRule" id="PRU00124"/>
    </source>
</evidence>
<dbReference type="PROSITE" id="PS50068">
    <property type="entry name" value="LDLRA_2"/>
    <property type="match status" value="1"/>
</dbReference>
<dbReference type="InterPro" id="IPR003599">
    <property type="entry name" value="Ig_sub"/>
</dbReference>
<evidence type="ECO:0000259" key="3">
    <source>
        <dbReference type="PROSITE" id="PS50835"/>
    </source>
</evidence>
<dbReference type="SUPFAM" id="SSF48726">
    <property type="entry name" value="Immunoglobulin"/>
    <property type="match status" value="2"/>
</dbReference>
<comment type="caution">
    <text evidence="2">Lacks conserved residue(s) required for the propagation of feature annotation.</text>
</comment>
<dbReference type="PROSITE" id="PS50835">
    <property type="entry name" value="IG_LIKE"/>
    <property type="match status" value="2"/>
</dbReference>
<dbReference type="SMART" id="SM00409">
    <property type="entry name" value="IG"/>
    <property type="match status" value="2"/>
</dbReference>
<dbReference type="InterPro" id="IPR013783">
    <property type="entry name" value="Ig-like_fold"/>
</dbReference>
<proteinExistence type="predicted"/>
<feature type="domain" description="Ig-like" evidence="3">
    <location>
        <begin position="8"/>
        <end position="119"/>
    </location>
</feature>
<name>A0A3P6QBG1_DIBLA</name>
<dbReference type="InterPro" id="IPR007110">
    <property type="entry name" value="Ig-like_dom"/>
</dbReference>
<dbReference type="PROSITE" id="PS01209">
    <property type="entry name" value="LDLRA_1"/>
    <property type="match status" value="1"/>
</dbReference>
<dbReference type="Pfam" id="PF00057">
    <property type="entry name" value="Ldl_recept_a"/>
    <property type="match status" value="1"/>
</dbReference>
<sequence length="301" mass="33544">MHTYLESPSDALLQRRRRNTEEEINIELEPKDVFRSAGIYDRAEFHCRVTGIENGGRLVRWTFIPDDAGEERDVEGDSVITTPNETPDTSVLVIENPQAQHAGQYSCRIANKQSTGRLVIEDRKVFICSRKKRVFRPTFSEVKTNPESVTARPGSTVRFFCSVTLADGRAPREGSTKVSWYRNDRKALTPGREEIVSGTRGSNVAVLVVKQLDWSYNDVVYTCTDGFRKAEAKIVVQDACGPGQRSCGGATCIEESLFCNGVPDCPDGSDEIPERCRKLNHAGMLLTISLFKSFCVGPLRT</sequence>
<gene>
    <name evidence="4" type="ORF">DILT_LOCUS117</name>
</gene>
<dbReference type="InterPro" id="IPR036179">
    <property type="entry name" value="Ig-like_dom_sf"/>
</dbReference>
<dbReference type="InterPro" id="IPR036055">
    <property type="entry name" value="LDL_receptor-like_sf"/>
</dbReference>
<dbReference type="InterPro" id="IPR023415">
    <property type="entry name" value="LDLR_class-A_CS"/>
</dbReference>
<evidence type="ECO:0000313" key="4">
    <source>
        <dbReference type="EMBL" id="VDK30164.1"/>
    </source>
</evidence>
<feature type="disulfide bond" evidence="2">
    <location>
        <begin position="240"/>
        <end position="252"/>
    </location>
</feature>